<keyword evidence="2" id="KW-0808">Transferase</keyword>
<reference evidence="2 3" key="1">
    <citation type="submission" date="2020-01" db="EMBL/GenBank/DDBJ databases">
        <authorList>
            <consortium name="DOE Joint Genome Institute"/>
            <person name="Haridas S."/>
            <person name="Albert R."/>
            <person name="Binder M."/>
            <person name="Bloem J."/>
            <person name="Labutti K."/>
            <person name="Salamov A."/>
            <person name="Andreopoulos B."/>
            <person name="Baker S.E."/>
            <person name="Barry K."/>
            <person name="Bills G."/>
            <person name="Bluhm B.H."/>
            <person name="Cannon C."/>
            <person name="Castanera R."/>
            <person name="Culley D.E."/>
            <person name="Daum C."/>
            <person name="Ezra D."/>
            <person name="Gonzalez J.B."/>
            <person name="Henrissat B."/>
            <person name="Kuo A."/>
            <person name="Liang C."/>
            <person name="Lipzen A."/>
            <person name="Lutzoni F."/>
            <person name="Magnuson J."/>
            <person name="Mondo S."/>
            <person name="Nolan M."/>
            <person name="Ohm R."/>
            <person name="Pangilinan J."/>
            <person name="Park H.-J.H."/>
            <person name="Ramirez L."/>
            <person name="Alfaro M."/>
            <person name="Sun H."/>
            <person name="Tritt A."/>
            <person name="Yoshinaga Y."/>
            <person name="Zwiers L.-H.L."/>
            <person name="Turgeon B.G."/>
            <person name="Goodwin S.B."/>
            <person name="Spatafora J.W."/>
            <person name="Crous P.W."/>
            <person name="Grigoriev I.V."/>
        </authorList>
    </citation>
    <scope>NUCLEOTIDE SEQUENCE [LARGE SCALE GENOMIC DNA]</scope>
    <source>
        <strain evidence="2 3">CBS 611.86</strain>
    </source>
</reference>
<protein>
    <submittedName>
        <fullName evidence="2">Kinase-like domain-containing protein</fullName>
    </submittedName>
</protein>
<dbReference type="Gene3D" id="3.30.200.20">
    <property type="entry name" value="Phosphorylase Kinase, domain 1"/>
    <property type="match status" value="1"/>
</dbReference>
<dbReference type="Gene3D" id="3.90.1200.10">
    <property type="match status" value="1"/>
</dbReference>
<proteinExistence type="predicted"/>
<dbReference type="AlphaFoldDB" id="A0A7C8M4T2"/>
<sequence length="375" mass="41288">MPFTANLTTEEGLRAHLTSLSVDYSNVTSLTGGNANFLYRVTLEDEKTVIYKHAAPWLHFDPSFNLDPSRMDYESQALQMLPLVLSKHMSQTNVRPAAWCSYNEKEKLLCIEDGGSRNLKSAYTDPKLDIPSTGEDLGNWLAALHTCTTQTPLSLSDEISLEANNPIAVGAYRYSYDGLQSVLAQFSHSAAFGAQINETFGSLLASDNECICHGDFWPGNVLVRSPGAHTQDEDTAVAVGLKLTIVDWEMVRRGTSATDVAQFAAEAFLLDTFHGGRGLRAAFLNSYACARRGDEEDGDVVLGRGWVKRVAVHWGVHVAFWPTSVVWTDREGTRGLVELGVGVLRAAVEEDWQLLRNSELFRGVGGVWPELFDRA</sequence>
<dbReference type="Pfam" id="PF01636">
    <property type="entry name" value="APH"/>
    <property type="match status" value="1"/>
</dbReference>
<dbReference type="GO" id="GO:0016301">
    <property type="term" value="F:kinase activity"/>
    <property type="evidence" value="ECO:0007669"/>
    <property type="project" value="UniProtKB-KW"/>
</dbReference>
<comment type="caution">
    <text evidence="2">The sequence shown here is derived from an EMBL/GenBank/DDBJ whole genome shotgun (WGS) entry which is preliminary data.</text>
</comment>
<gene>
    <name evidence="2" type="ORF">BDV95DRAFT_580050</name>
</gene>
<organism evidence="2 3">
    <name type="scientific">Massariosphaeria phaeospora</name>
    <dbReference type="NCBI Taxonomy" id="100035"/>
    <lineage>
        <taxon>Eukaryota</taxon>
        <taxon>Fungi</taxon>
        <taxon>Dikarya</taxon>
        <taxon>Ascomycota</taxon>
        <taxon>Pezizomycotina</taxon>
        <taxon>Dothideomycetes</taxon>
        <taxon>Pleosporomycetidae</taxon>
        <taxon>Pleosporales</taxon>
        <taxon>Pleosporales incertae sedis</taxon>
        <taxon>Massariosphaeria</taxon>
    </lineage>
</organism>
<keyword evidence="2" id="KW-0418">Kinase</keyword>
<evidence type="ECO:0000259" key="1">
    <source>
        <dbReference type="Pfam" id="PF01636"/>
    </source>
</evidence>
<evidence type="ECO:0000313" key="3">
    <source>
        <dbReference type="Proteomes" id="UP000481861"/>
    </source>
</evidence>
<dbReference type="InterPro" id="IPR002575">
    <property type="entry name" value="Aminoglycoside_PTrfase"/>
</dbReference>
<dbReference type="OrthoDB" id="25129at2759"/>
<keyword evidence="3" id="KW-1185">Reference proteome</keyword>
<name>A0A7C8M4T2_9PLEO</name>
<feature type="domain" description="Aminoglycoside phosphotransferase" evidence="1">
    <location>
        <begin position="95"/>
        <end position="287"/>
    </location>
</feature>
<dbReference type="EMBL" id="JAADJZ010000019">
    <property type="protein sequence ID" value="KAF2868538.1"/>
    <property type="molecule type" value="Genomic_DNA"/>
</dbReference>
<accession>A0A7C8M4T2</accession>
<evidence type="ECO:0000313" key="2">
    <source>
        <dbReference type="EMBL" id="KAF2868538.1"/>
    </source>
</evidence>
<dbReference type="InterPro" id="IPR011009">
    <property type="entry name" value="Kinase-like_dom_sf"/>
</dbReference>
<dbReference type="SUPFAM" id="SSF56112">
    <property type="entry name" value="Protein kinase-like (PK-like)"/>
    <property type="match status" value="1"/>
</dbReference>
<dbReference type="Proteomes" id="UP000481861">
    <property type="component" value="Unassembled WGS sequence"/>
</dbReference>